<dbReference type="EMBL" id="AZEB01000018">
    <property type="protein sequence ID" value="KRL20994.1"/>
    <property type="molecule type" value="Genomic_DNA"/>
</dbReference>
<dbReference type="Gene3D" id="2.60.120.10">
    <property type="entry name" value="Jelly Rolls"/>
    <property type="match status" value="1"/>
</dbReference>
<dbReference type="Pfam" id="PF02311">
    <property type="entry name" value="AraC_binding"/>
    <property type="match status" value="1"/>
</dbReference>
<dbReference type="GO" id="GO:0003700">
    <property type="term" value="F:DNA-binding transcription factor activity"/>
    <property type="evidence" value="ECO:0007669"/>
    <property type="project" value="InterPro"/>
</dbReference>
<accession>A0A0R1NTM2</accession>
<dbReference type="InterPro" id="IPR018060">
    <property type="entry name" value="HTH_AraC"/>
</dbReference>
<sequence length="267" mass="30997">MVLFQHFGLESKPIFKHFDVSDLNYPIHLHRAFEILYVRRGQVQEQVDDNVYHINPRQFIIVFPNQLHGFDMSPNTVATIILFSPEIISAFNEQYQDQVADNPVIFDSVPPEFDHLNNIFGIKSFLYGLCNKVVEQTRLAPRKASSQLTTIHLIIDYINDHYTEACTLKQISNSIGYDYVYLSKLFQKTLNISYTKYLNSFRISKARQLLKNTAMPVTDIAFNVGYTNLRTFNRNFKELNGNSPAQYRKSSKITKYDKAIQENYISG</sequence>
<dbReference type="InterPro" id="IPR037923">
    <property type="entry name" value="HTH-like"/>
</dbReference>
<comment type="caution">
    <text evidence="5">The sequence shown here is derived from an EMBL/GenBank/DDBJ whole genome shotgun (WGS) entry which is preliminary data.</text>
</comment>
<dbReference type="Pfam" id="PF12833">
    <property type="entry name" value="HTH_18"/>
    <property type="match status" value="1"/>
</dbReference>
<reference evidence="5 6" key="1">
    <citation type="journal article" date="2015" name="Genome Announc.">
        <title>Expanding the biotechnology potential of lactobacilli through comparative genomics of 213 strains and associated genera.</title>
        <authorList>
            <person name="Sun Z."/>
            <person name="Harris H.M."/>
            <person name="McCann A."/>
            <person name="Guo C."/>
            <person name="Argimon S."/>
            <person name="Zhang W."/>
            <person name="Yang X."/>
            <person name="Jeffery I.B."/>
            <person name="Cooney J.C."/>
            <person name="Kagawa T.F."/>
            <person name="Liu W."/>
            <person name="Song Y."/>
            <person name="Salvetti E."/>
            <person name="Wrobel A."/>
            <person name="Rasinkangas P."/>
            <person name="Parkhill J."/>
            <person name="Rea M.C."/>
            <person name="O'Sullivan O."/>
            <person name="Ritari J."/>
            <person name="Douillard F.P."/>
            <person name="Paul Ross R."/>
            <person name="Yang R."/>
            <person name="Briner A.E."/>
            <person name="Felis G.E."/>
            <person name="de Vos W.M."/>
            <person name="Barrangou R."/>
            <person name="Klaenhammer T.R."/>
            <person name="Caufield P.W."/>
            <person name="Cui Y."/>
            <person name="Zhang H."/>
            <person name="O'Toole P.W."/>
        </authorList>
    </citation>
    <scope>NUCLEOTIDE SEQUENCE [LARGE SCALE GENOMIC DNA]</scope>
    <source>
        <strain evidence="5 6">DSM 19906</strain>
    </source>
</reference>
<dbReference type="PROSITE" id="PS01124">
    <property type="entry name" value="HTH_ARAC_FAMILY_2"/>
    <property type="match status" value="1"/>
</dbReference>
<dbReference type="SMART" id="SM00342">
    <property type="entry name" value="HTH_ARAC"/>
    <property type="match status" value="1"/>
</dbReference>
<protein>
    <submittedName>
        <fullName evidence="5">Transcriptional regulator, AraC family</fullName>
    </submittedName>
</protein>
<evidence type="ECO:0000313" key="6">
    <source>
        <dbReference type="Proteomes" id="UP000051439"/>
    </source>
</evidence>
<dbReference type="PANTHER" id="PTHR43280">
    <property type="entry name" value="ARAC-FAMILY TRANSCRIPTIONAL REGULATOR"/>
    <property type="match status" value="1"/>
</dbReference>
<evidence type="ECO:0000313" key="5">
    <source>
        <dbReference type="EMBL" id="KRL20994.1"/>
    </source>
</evidence>
<dbReference type="AlphaFoldDB" id="A0A0R1NTM2"/>
<evidence type="ECO:0000256" key="2">
    <source>
        <dbReference type="ARBA" id="ARBA00023125"/>
    </source>
</evidence>
<dbReference type="SUPFAM" id="SSF46689">
    <property type="entry name" value="Homeodomain-like"/>
    <property type="match status" value="2"/>
</dbReference>
<organism evidence="5 6">
    <name type="scientific">Lentilactobacillus kisonensis DSM 19906 = JCM 15041</name>
    <dbReference type="NCBI Taxonomy" id="1423766"/>
    <lineage>
        <taxon>Bacteria</taxon>
        <taxon>Bacillati</taxon>
        <taxon>Bacillota</taxon>
        <taxon>Bacilli</taxon>
        <taxon>Lactobacillales</taxon>
        <taxon>Lactobacillaceae</taxon>
        <taxon>Lentilactobacillus</taxon>
    </lineage>
</organism>
<dbReference type="PANTHER" id="PTHR43280:SF28">
    <property type="entry name" value="HTH-TYPE TRANSCRIPTIONAL ACTIVATOR RHAS"/>
    <property type="match status" value="1"/>
</dbReference>
<evidence type="ECO:0000256" key="3">
    <source>
        <dbReference type="ARBA" id="ARBA00023163"/>
    </source>
</evidence>
<dbReference type="Proteomes" id="UP000051439">
    <property type="component" value="Unassembled WGS sequence"/>
</dbReference>
<keyword evidence="6" id="KW-1185">Reference proteome</keyword>
<dbReference type="InterPro" id="IPR009057">
    <property type="entry name" value="Homeodomain-like_sf"/>
</dbReference>
<dbReference type="PRINTS" id="PR00032">
    <property type="entry name" value="HTHARAC"/>
</dbReference>
<dbReference type="PROSITE" id="PS00041">
    <property type="entry name" value="HTH_ARAC_FAMILY_1"/>
    <property type="match status" value="1"/>
</dbReference>
<gene>
    <name evidence="5" type="ORF">FC98_GL000935</name>
</gene>
<dbReference type="InterPro" id="IPR014710">
    <property type="entry name" value="RmlC-like_jellyroll"/>
</dbReference>
<feature type="domain" description="HTH araC/xylS-type" evidence="4">
    <location>
        <begin position="152"/>
        <end position="250"/>
    </location>
</feature>
<proteinExistence type="predicted"/>
<dbReference type="InterPro" id="IPR020449">
    <property type="entry name" value="Tscrpt_reg_AraC-type_HTH"/>
</dbReference>
<keyword evidence="3" id="KW-0804">Transcription</keyword>
<evidence type="ECO:0000259" key="4">
    <source>
        <dbReference type="PROSITE" id="PS01124"/>
    </source>
</evidence>
<dbReference type="GO" id="GO:0043565">
    <property type="term" value="F:sequence-specific DNA binding"/>
    <property type="evidence" value="ECO:0007669"/>
    <property type="project" value="InterPro"/>
</dbReference>
<evidence type="ECO:0000256" key="1">
    <source>
        <dbReference type="ARBA" id="ARBA00023015"/>
    </source>
</evidence>
<dbReference type="SUPFAM" id="SSF51215">
    <property type="entry name" value="Regulatory protein AraC"/>
    <property type="match status" value="1"/>
</dbReference>
<dbReference type="PATRIC" id="fig|1423766.4.peg.954"/>
<dbReference type="InterPro" id="IPR003313">
    <property type="entry name" value="AraC-bd"/>
</dbReference>
<dbReference type="Gene3D" id="1.10.10.60">
    <property type="entry name" value="Homeodomain-like"/>
    <property type="match status" value="2"/>
</dbReference>
<keyword evidence="2" id="KW-0238">DNA-binding</keyword>
<dbReference type="RefSeq" id="WP_008855886.1">
    <property type="nucleotide sequence ID" value="NZ_AZEB01000018.1"/>
</dbReference>
<name>A0A0R1NTM2_9LACO</name>
<keyword evidence="1" id="KW-0805">Transcription regulation</keyword>
<dbReference type="InterPro" id="IPR018062">
    <property type="entry name" value="HTH_AraC-typ_CS"/>
</dbReference>